<dbReference type="GO" id="GO:0009733">
    <property type="term" value="P:response to auxin"/>
    <property type="evidence" value="ECO:0007669"/>
    <property type="project" value="InterPro"/>
</dbReference>
<gene>
    <name evidence="2" type="ORF">Ahy_A03g012463</name>
</gene>
<dbReference type="Pfam" id="PF02519">
    <property type="entry name" value="Auxin_inducible"/>
    <property type="match status" value="1"/>
</dbReference>
<dbReference type="PANTHER" id="PTHR31374">
    <property type="entry name" value="AUXIN-INDUCED PROTEIN-LIKE-RELATED"/>
    <property type="match status" value="1"/>
</dbReference>
<evidence type="ECO:0000313" key="3">
    <source>
        <dbReference type="Proteomes" id="UP000289738"/>
    </source>
</evidence>
<dbReference type="STRING" id="3818.A0A445DTI5"/>
<dbReference type="InterPro" id="IPR003676">
    <property type="entry name" value="SAUR_fam"/>
</dbReference>
<accession>A0A445DTI5</accession>
<evidence type="ECO:0000256" key="1">
    <source>
        <dbReference type="ARBA" id="ARBA00006974"/>
    </source>
</evidence>
<proteinExistence type="inferred from homology"/>
<organism evidence="2 3">
    <name type="scientific">Arachis hypogaea</name>
    <name type="common">Peanut</name>
    <dbReference type="NCBI Taxonomy" id="3818"/>
    <lineage>
        <taxon>Eukaryota</taxon>
        <taxon>Viridiplantae</taxon>
        <taxon>Streptophyta</taxon>
        <taxon>Embryophyta</taxon>
        <taxon>Tracheophyta</taxon>
        <taxon>Spermatophyta</taxon>
        <taxon>Magnoliopsida</taxon>
        <taxon>eudicotyledons</taxon>
        <taxon>Gunneridae</taxon>
        <taxon>Pentapetalae</taxon>
        <taxon>rosids</taxon>
        <taxon>fabids</taxon>
        <taxon>Fabales</taxon>
        <taxon>Fabaceae</taxon>
        <taxon>Papilionoideae</taxon>
        <taxon>50 kb inversion clade</taxon>
        <taxon>dalbergioids sensu lato</taxon>
        <taxon>Dalbergieae</taxon>
        <taxon>Pterocarpus clade</taxon>
        <taxon>Arachis</taxon>
    </lineage>
</organism>
<dbReference type="AlphaFoldDB" id="A0A445DTI5"/>
<comment type="caution">
    <text evidence="2">The sequence shown here is derived from an EMBL/GenBank/DDBJ whole genome shotgun (WGS) entry which is preliminary data.</text>
</comment>
<comment type="similarity">
    <text evidence="1">Belongs to the ARG7 family.</text>
</comment>
<reference evidence="2 3" key="1">
    <citation type="submission" date="2019-01" db="EMBL/GenBank/DDBJ databases">
        <title>Sequencing of cultivated peanut Arachis hypogaea provides insights into genome evolution and oil improvement.</title>
        <authorList>
            <person name="Chen X."/>
        </authorList>
    </citation>
    <scope>NUCLEOTIDE SEQUENCE [LARGE SCALE GENOMIC DNA]</scope>
    <source>
        <strain evidence="3">cv. Fuhuasheng</strain>
        <tissue evidence="2">Leaves</tissue>
    </source>
</reference>
<dbReference type="PANTHER" id="PTHR31374:SF199">
    <property type="entry name" value="SMALL AUXIN-UP RNA-RELATED"/>
    <property type="match status" value="1"/>
</dbReference>
<keyword evidence="3" id="KW-1185">Reference proteome</keyword>
<protein>
    <recommendedName>
        <fullName evidence="4">Auxin-induced protein</fullName>
    </recommendedName>
</protein>
<name>A0A445DTI5_ARAHY</name>
<dbReference type="Gramene" id="arahy.Tifrunner.gnm2.ann2.Ah03g388500.1">
    <property type="protein sequence ID" value="arahy.Tifrunner.gnm2.ann2.Ah03g388500.1-CDS-1"/>
    <property type="gene ID" value="arahy.Tifrunner.gnm2.ann2.Ah03g388500"/>
</dbReference>
<dbReference type="OrthoDB" id="660486at2759"/>
<evidence type="ECO:0008006" key="4">
    <source>
        <dbReference type="Google" id="ProtNLM"/>
    </source>
</evidence>
<evidence type="ECO:0000313" key="2">
    <source>
        <dbReference type="EMBL" id="RYR66473.1"/>
    </source>
</evidence>
<sequence>MNFVKKCKRVWGSSERMCCGEEEKSGSYGRLKENKKKEKRKVKKVETSAPPHGCFCVYVGEEKQRFVMKIKHANHPLFKALLDAAETEYGYRNGPLCLPCDVDLFCEALAEIQNTSSSVGCAFHHTNKHYSSSSSSSSSTLSASVFQSPLSYHSNLTDYQLLV</sequence>
<dbReference type="Proteomes" id="UP000289738">
    <property type="component" value="Chromosome A03"/>
</dbReference>
<dbReference type="EMBL" id="SDMP01000003">
    <property type="protein sequence ID" value="RYR66473.1"/>
    <property type="molecule type" value="Genomic_DNA"/>
</dbReference>